<dbReference type="InterPro" id="IPR004181">
    <property type="entry name" value="Znf_MIZ"/>
</dbReference>
<reference evidence="7" key="1">
    <citation type="submission" date="2023-10" db="EMBL/GenBank/DDBJ databases">
        <authorList>
            <person name="Chen Y."/>
            <person name="Shah S."/>
            <person name="Dougan E. K."/>
            <person name="Thang M."/>
            <person name="Chan C."/>
        </authorList>
    </citation>
    <scope>NUCLEOTIDE SEQUENCE [LARGE SCALE GENOMIC DNA]</scope>
</reference>
<keyword evidence="2 4" id="KW-0863">Zinc-finger</keyword>
<evidence type="ECO:0000256" key="4">
    <source>
        <dbReference type="PROSITE-ProRule" id="PRU00452"/>
    </source>
</evidence>
<dbReference type="InterPro" id="IPR015943">
    <property type="entry name" value="WD40/YVTN_repeat-like_dom_sf"/>
</dbReference>
<evidence type="ECO:0000313" key="8">
    <source>
        <dbReference type="Proteomes" id="UP001189429"/>
    </source>
</evidence>
<dbReference type="InterPro" id="IPR011047">
    <property type="entry name" value="Quinoprotein_ADH-like_sf"/>
</dbReference>
<gene>
    <name evidence="7" type="ORF">PCOR1329_LOCUS28225</name>
</gene>
<dbReference type="PROSITE" id="PS51044">
    <property type="entry name" value="ZF_SP_RING"/>
    <property type="match status" value="1"/>
</dbReference>
<dbReference type="Pfam" id="PF02891">
    <property type="entry name" value="zf-MIZ"/>
    <property type="match status" value="1"/>
</dbReference>
<keyword evidence="8" id="KW-1185">Reference proteome</keyword>
<feature type="region of interest" description="Disordered" evidence="5">
    <location>
        <begin position="665"/>
        <end position="689"/>
    </location>
</feature>
<dbReference type="SUPFAM" id="SSF50998">
    <property type="entry name" value="Quinoprotein alcohol dehydrogenase-like"/>
    <property type="match status" value="2"/>
</dbReference>
<evidence type="ECO:0000259" key="6">
    <source>
        <dbReference type="PROSITE" id="PS51044"/>
    </source>
</evidence>
<protein>
    <recommendedName>
        <fullName evidence="6">SP-RING-type domain-containing protein</fullName>
    </recommendedName>
</protein>
<evidence type="ECO:0000256" key="5">
    <source>
        <dbReference type="SAM" id="MobiDB-lite"/>
    </source>
</evidence>
<dbReference type="Gene3D" id="2.130.10.10">
    <property type="entry name" value="YVTN repeat-like/Quinoprotein amine dehydrogenase"/>
    <property type="match status" value="1"/>
</dbReference>
<keyword evidence="1" id="KW-0479">Metal-binding</keyword>
<proteinExistence type="predicted"/>
<dbReference type="PANTHER" id="PTHR10782">
    <property type="entry name" value="ZINC FINGER MIZ DOMAIN-CONTAINING PROTEIN"/>
    <property type="match status" value="1"/>
</dbReference>
<dbReference type="InterPro" id="IPR013083">
    <property type="entry name" value="Znf_RING/FYVE/PHD"/>
</dbReference>
<feature type="domain" description="SP-RING-type" evidence="6">
    <location>
        <begin position="550"/>
        <end position="638"/>
    </location>
</feature>
<accession>A0ABN9SBH3</accession>
<evidence type="ECO:0000256" key="3">
    <source>
        <dbReference type="ARBA" id="ARBA00022833"/>
    </source>
</evidence>
<dbReference type="InterPro" id="IPR002372">
    <property type="entry name" value="PQQ_rpt_dom"/>
</dbReference>
<comment type="caution">
    <text evidence="7">The sequence shown here is derived from an EMBL/GenBank/DDBJ whole genome shotgun (WGS) entry which is preliminary data.</text>
</comment>
<evidence type="ECO:0000256" key="2">
    <source>
        <dbReference type="ARBA" id="ARBA00022771"/>
    </source>
</evidence>
<evidence type="ECO:0000256" key="1">
    <source>
        <dbReference type="ARBA" id="ARBA00022723"/>
    </source>
</evidence>
<dbReference type="Gene3D" id="3.30.40.10">
    <property type="entry name" value="Zinc/RING finger domain, C3HC4 (zinc finger)"/>
    <property type="match status" value="1"/>
</dbReference>
<dbReference type="Pfam" id="PF13360">
    <property type="entry name" value="PQQ_2"/>
    <property type="match status" value="1"/>
</dbReference>
<keyword evidence="3" id="KW-0862">Zinc</keyword>
<dbReference type="Proteomes" id="UP001189429">
    <property type="component" value="Unassembled WGS sequence"/>
</dbReference>
<dbReference type="EMBL" id="CAUYUJ010010369">
    <property type="protein sequence ID" value="CAK0829210.1"/>
    <property type="molecule type" value="Genomic_DNA"/>
</dbReference>
<name>A0ABN9SBH3_9DINO</name>
<dbReference type="PANTHER" id="PTHR10782:SF4">
    <property type="entry name" value="TONALLI, ISOFORM E"/>
    <property type="match status" value="1"/>
</dbReference>
<evidence type="ECO:0000313" key="7">
    <source>
        <dbReference type="EMBL" id="CAK0829210.1"/>
    </source>
</evidence>
<sequence length="689" mass="74852">MLVGSTTSGFVFALDLASGDELWATWVSNDIAGVKGSVACKGGIVVVATDRCTDRYCYRYRNQTNVLTPGNAVVRGLSAADGSSVWSYKTFQPTWNMIPLWGPGDSVMFQDWEGRVYSLNYLTGNPNFMVGGDIGTHTNAHAVYDSNHNVVVALGVKFYTSGRCNPYPAPGILPSCWTWPGTRGFIRGYNASSGRRIWEVQTPEPPASGTAAMLNTPAFHTRLVVTLGHNCYLGSPTQIWGLDPDDGDIRRARNGAGEGADVRRAMGGREKCSPNSWSMPVVDSMGDIYVGNQVGQLMRYGFAGAEYRSELLSTLTTGVAFQDAAIAFGAGVMAVSTCTSLIVFQTMAAPRWAAARRACSGPPAGRPAPDDYVCAPCRLEKVDEFHPAVGPALLKYGYASSSSTFSLTFTSQAAQWKKQQWAVHLRSVDLSSSTDLSGPAWPHRVQGKLNGRQCVAIDPPKHLHVRREQCYNLTPLLRPGSNTLELKFSNKPDRPKEEPETHYCVGVVLTRPRSVASIISRIKGRSSQTVISGRARVEGLIAEVARREAGQDECKVTGNFGRMLKPLCPVSFCPIEEAAIGRLCNHVQVFDLQSYIAVNQRMRSLDKRWTCPVCSLPLRPDDVVLDPFSQGILDTLRGDEDLVEAIVFNEDCSWSTISAVKEDKQRAAAGDGDEGAPDGAELIDLSDSE</sequence>
<organism evidence="7 8">
    <name type="scientific">Prorocentrum cordatum</name>
    <dbReference type="NCBI Taxonomy" id="2364126"/>
    <lineage>
        <taxon>Eukaryota</taxon>
        <taxon>Sar</taxon>
        <taxon>Alveolata</taxon>
        <taxon>Dinophyceae</taxon>
        <taxon>Prorocentrales</taxon>
        <taxon>Prorocentraceae</taxon>
        <taxon>Prorocentrum</taxon>
    </lineage>
</organism>